<evidence type="ECO:0000313" key="2">
    <source>
        <dbReference type="EMBL" id="GIJ74835.1"/>
    </source>
</evidence>
<dbReference type="Proteomes" id="UP000635606">
    <property type="component" value="Unassembled WGS sequence"/>
</dbReference>
<feature type="transmembrane region" description="Helical" evidence="1">
    <location>
        <begin position="79"/>
        <end position="101"/>
    </location>
</feature>
<proteinExistence type="predicted"/>
<name>A0A8J4A6M5_9ACTN</name>
<feature type="transmembrane region" description="Helical" evidence="1">
    <location>
        <begin position="208"/>
        <end position="231"/>
    </location>
</feature>
<evidence type="ECO:0000313" key="3">
    <source>
        <dbReference type="Proteomes" id="UP000635606"/>
    </source>
</evidence>
<sequence>MTDAAPADPGLPPSNTTARRRDIGLAAAAGLLAVAYFLAPPLLFPGNSDDFPRAFVAYWSSGGGRDFPPDLQHLVDHQFRYHLVRVVIALLLLAVLLTLAVRLRRFRLPVGALALAAAVLLIANVQGTVSPFGTLLPTLASGPATAELAAAVAQVRNQVENGPVSPALDVMLDEYVRWHVWKGALAGVVAAVLIALSVVTWRQRRRWVSVLIAVLALAALVVVLANVVTVANPHPGFLLLIEGGAIG</sequence>
<keyword evidence="1" id="KW-1133">Transmembrane helix</keyword>
<dbReference type="EMBL" id="BOPH01000145">
    <property type="protein sequence ID" value="GIJ74835.1"/>
    <property type="molecule type" value="Genomic_DNA"/>
</dbReference>
<dbReference type="AlphaFoldDB" id="A0A8J4A6M5"/>
<keyword evidence="3" id="KW-1185">Reference proteome</keyword>
<keyword evidence="1" id="KW-0472">Membrane</keyword>
<dbReference type="RefSeq" id="WP_203934623.1">
    <property type="nucleotide sequence ID" value="NZ_BOPH01000145.1"/>
</dbReference>
<keyword evidence="1" id="KW-0812">Transmembrane</keyword>
<reference evidence="2" key="1">
    <citation type="submission" date="2021-01" db="EMBL/GenBank/DDBJ databases">
        <title>Whole genome shotgun sequence of Virgisporangium ochraceum NBRC 16418.</title>
        <authorList>
            <person name="Komaki H."/>
            <person name="Tamura T."/>
        </authorList>
    </citation>
    <scope>NUCLEOTIDE SEQUENCE</scope>
    <source>
        <strain evidence="2">NBRC 16418</strain>
    </source>
</reference>
<feature type="transmembrane region" description="Helical" evidence="1">
    <location>
        <begin position="180"/>
        <end position="201"/>
    </location>
</feature>
<comment type="caution">
    <text evidence="2">The sequence shown here is derived from an EMBL/GenBank/DDBJ whole genome shotgun (WGS) entry which is preliminary data.</text>
</comment>
<accession>A0A8J4A6M5</accession>
<feature type="transmembrane region" description="Helical" evidence="1">
    <location>
        <begin position="23"/>
        <end position="44"/>
    </location>
</feature>
<protein>
    <submittedName>
        <fullName evidence="2">Uncharacterized protein</fullName>
    </submittedName>
</protein>
<gene>
    <name evidence="2" type="ORF">Voc01_097520</name>
</gene>
<organism evidence="2 3">
    <name type="scientific">Virgisporangium ochraceum</name>
    <dbReference type="NCBI Taxonomy" id="65505"/>
    <lineage>
        <taxon>Bacteria</taxon>
        <taxon>Bacillati</taxon>
        <taxon>Actinomycetota</taxon>
        <taxon>Actinomycetes</taxon>
        <taxon>Micromonosporales</taxon>
        <taxon>Micromonosporaceae</taxon>
        <taxon>Virgisporangium</taxon>
    </lineage>
</organism>
<feature type="transmembrane region" description="Helical" evidence="1">
    <location>
        <begin position="108"/>
        <end position="129"/>
    </location>
</feature>
<evidence type="ECO:0000256" key="1">
    <source>
        <dbReference type="SAM" id="Phobius"/>
    </source>
</evidence>